<dbReference type="EMBL" id="LR593886">
    <property type="protein sequence ID" value="VTR97420.1"/>
    <property type="molecule type" value="Genomic_DNA"/>
</dbReference>
<dbReference type="GO" id="GO:0016787">
    <property type="term" value="F:hydrolase activity"/>
    <property type="evidence" value="ECO:0007669"/>
    <property type="project" value="UniProtKB-KW"/>
</dbReference>
<dbReference type="AlphaFoldDB" id="A0A6P2DCY7"/>
<gene>
    <name evidence="3" type="ORF">SOIL9_07270</name>
</gene>
<feature type="domain" description="Phospholipase/carboxylesterase/thioesterase" evidence="2">
    <location>
        <begin position="116"/>
        <end position="220"/>
    </location>
</feature>
<accession>A0A6P2DCY7</accession>
<organism evidence="3 4">
    <name type="scientific">Gemmata massiliana</name>
    <dbReference type="NCBI Taxonomy" id="1210884"/>
    <lineage>
        <taxon>Bacteria</taxon>
        <taxon>Pseudomonadati</taxon>
        <taxon>Planctomycetota</taxon>
        <taxon>Planctomycetia</taxon>
        <taxon>Gemmatales</taxon>
        <taxon>Gemmataceae</taxon>
        <taxon>Gemmata</taxon>
    </lineage>
</organism>
<reference evidence="3 4" key="1">
    <citation type="submission" date="2019-05" db="EMBL/GenBank/DDBJ databases">
        <authorList>
            <consortium name="Science for Life Laboratories"/>
        </authorList>
    </citation>
    <scope>NUCLEOTIDE SEQUENCE [LARGE SCALE GENOMIC DNA]</scope>
    <source>
        <strain evidence="3">Soil9</strain>
    </source>
</reference>
<dbReference type="Gene3D" id="3.40.50.1820">
    <property type="entry name" value="alpha/beta hydrolase"/>
    <property type="match status" value="1"/>
</dbReference>
<evidence type="ECO:0000313" key="4">
    <source>
        <dbReference type="Proteomes" id="UP000464178"/>
    </source>
</evidence>
<dbReference type="Pfam" id="PF02230">
    <property type="entry name" value="Abhydrolase_2"/>
    <property type="match status" value="1"/>
</dbReference>
<dbReference type="Proteomes" id="UP000464178">
    <property type="component" value="Chromosome"/>
</dbReference>
<evidence type="ECO:0000313" key="3">
    <source>
        <dbReference type="EMBL" id="VTR97420.1"/>
    </source>
</evidence>
<evidence type="ECO:0000256" key="1">
    <source>
        <dbReference type="ARBA" id="ARBA00022729"/>
    </source>
</evidence>
<dbReference type="KEGG" id="gms:SOIL9_07270"/>
<dbReference type="PANTHER" id="PTHR43037:SF1">
    <property type="entry name" value="BLL1128 PROTEIN"/>
    <property type="match status" value="1"/>
</dbReference>
<dbReference type="SUPFAM" id="SSF53474">
    <property type="entry name" value="alpha/beta-Hydrolases"/>
    <property type="match status" value="1"/>
</dbReference>
<dbReference type="InterPro" id="IPR029058">
    <property type="entry name" value="AB_hydrolase_fold"/>
</dbReference>
<dbReference type="InterPro" id="IPR003140">
    <property type="entry name" value="PLipase/COase/thioEstase"/>
</dbReference>
<protein>
    <recommendedName>
        <fullName evidence="2">Phospholipase/carboxylesterase/thioesterase domain-containing protein</fullName>
    </recommendedName>
</protein>
<keyword evidence="1" id="KW-0732">Signal</keyword>
<sequence>MPATKPNRTAEHPTEGFRSAVLAPATDRPVRVYLPTDYQPKYAYPLVVLFHAEGECEEHSVRLVPQLSRRNYIVLCLRGPVNLGCRADGRPAFGWGEGQPDRGTKAALAYATSQFSVHPDRVFLMGIGEGATAAYRLGLSMGTCAAGVVALNGRLPKGRVRANQLRVLIGHGSANPVVPVTEARRAATQLTRAGSDVSMNRYATAHRVHPDMLGDANRWIMEQITGKSLAHGH</sequence>
<dbReference type="PANTHER" id="PTHR43037">
    <property type="entry name" value="UNNAMED PRODUCT-RELATED"/>
    <property type="match status" value="1"/>
</dbReference>
<keyword evidence="4" id="KW-1185">Reference proteome</keyword>
<dbReference type="InterPro" id="IPR050955">
    <property type="entry name" value="Plant_Biomass_Hydrol_Est"/>
</dbReference>
<keyword evidence="3" id="KW-0378">Hydrolase</keyword>
<dbReference type="RefSeq" id="WP_162671196.1">
    <property type="nucleotide sequence ID" value="NZ_LR593886.1"/>
</dbReference>
<name>A0A6P2DCY7_9BACT</name>
<proteinExistence type="predicted"/>
<evidence type="ECO:0000259" key="2">
    <source>
        <dbReference type="Pfam" id="PF02230"/>
    </source>
</evidence>